<comment type="caution">
    <text evidence="1">The sequence shown here is derived from an EMBL/GenBank/DDBJ whole genome shotgun (WGS) entry which is preliminary data.</text>
</comment>
<proteinExistence type="predicted"/>
<dbReference type="Proteomes" id="UP000234775">
    <property type="component" value="Unassembled WGS sequence"/>
</dbReference>
<dbReference type="AlphaFoldDB" id="A0A2I1K7K6"/>
<evidence type="ECO:0000313" key="2">
    <source>
        <dbReference type="Proteomes" id="UP000234775"/>
    </source>
</evidence>
<sequence length="62" mass="7255">MKRRRGRPAIERMKSIEKTALNEIMRTVTRIAEEVDEIKGHSIRRNKKCLISFIISNNTINS</sequence>
<organism evidence="1 2">
    <name type="scientific">Aerococcus christensenii</name>
    <dbReference type="NCBI Taxonomy" id="87541"/>
    <lineage>
        <taxon>Bacteria</taxon>
        <taxon>Bacillati</taxon>
        <taxon>Bacillota</taxon>
        <taxon>Bacilli</taxon>
        <taxon>Lactobacillales</taxon>
        <taxon>Aerococcaceae</taxon>
        <taxon>Aerococcus</taxon>
    </lineage>
</organism>
<dbReference type="EMBL" id="PKGZ01000002">
    <property type="protein sequence ID" value="PKY91535.1"/>
    <property type="molecule type" value="Genomic_DNA"/>
</dbReference>
<reference evidence="1 2" key="1">
    <citation type="submission" date="2017-12" db="EMBL/GenBank/DDBJ databases">
        <title>Phylogenetic diversity of female urinary microbiome.</title>
        <authorList>
            <person name="Thomas-White K."/>
            <person name="Wolfe A.J."/>
        </authorList>
    </citation>
    <scope>NUCLEOTIDE SEQUENCE [LARGE SCALE GENOMIC DNA]</scope>
    <source>
        <strain evidence="1 2">UMB0844</strain>
    </source>
</reference>
<accession>A0A2I1K7K6</accession>
<protein>
    <submittedName>
        <fullName evidence="1">Uncharacterized protein</fullName>
    </submittedName>
</protein>
<evidence type="ECO:0000313" key="1">
    <source>
        <dbReference type="EMBL" id="PKY91535.1"/>
    </source>
</evidence>
<keyword evidence="2" id="KW-1185">Reference proteome</keyword>
<name>A0A2I1K7K6_9LACT</name>
<gene>
    <name evidence="1" type="ORF">CYJ27_02340</name>
</gene>